<organism evidence="1 2">
    <name type="scientific">Dactylosporangium sucinum</name>
    <dbReference type="NCBI Taxonomy" id="1424081"/>
    <lineage>
        <taxon>Bacteria</taxon>
        <taxon>Bacillati</taxon>
        <taxon>Actinomycetota</taxon>
        <taxon>Actinomycetes</taxon>
        <taxon>Micromonosporales</taxon>
        <taxon>Micromonosporaceae</taxon>
        <taxon>Dactylosporangium</taxon>
    </lineage>
</organism>
<dbReference type="Proteomes" id="UP000642070">
    <property type="component" value="Unassembled WGS sequence"/>
</dbReference>
<reference evidence="1" key="2">
    <citation type="submission" date="2020-09" db="EMBL/GenBank/DDBJ databases">
        <authorList>
            <person name="Sun Q."/>
            <person name="Ohkuma M."/>
        </authorList>
    </citation>
    <scope>NUCLEOTIDE SEQUENCE</scope>
    <source>
        <strain evidence="1">JCM 19831</strain>
    </source>
</reference>
<evidence type="ECO:0000313" key="2">
    <source>
        <dbReference type="Proteomes" id="UP000642070"/>
    </source>
</evidence>
<keyword evidence="2" id="KW-1185">Reference proteome</keyword>
<protein>
    <submittedName>
        <fullName evidence="1">Uncharacterized protein</fullName>
    </submittedName>
</protein>
<dbReference type="EMBL" id="BMPI01000010">
    <property type="protein sequence ID" value="GGM22923.1"/>
    <property type="molecule type" value="Genomic_DNA"/>
</dbReference>
<sequence>MVWRDLRPGMAIEWWDEPYRLDVTGVGDADDEGMCAIDALQGAFRWPAYSAFTEITPELDDWMAATVMEEQDRWLP</sequence>
<name>A0A917TJC1_9ACTN</name>
<proteinExistence type="predicted"/>
<accession>A0A917TJC1</accession>
<dbReference type="RefSeq" id="WP_190249960.1">
    <property type="nucleotide sequence ID" value="NZ_BMPI01000010.1"/>
</dbReference>
<gene>
    <name evidence="1" type="ORF">GCM10007977_025120</name>
</gene>
<comment type="caution">
    <text evidence="1">The sequence shown here is derived from an EMBL/GenBank/DDBJ whole genome shotgun (WGS) entry which is preliminary data.</text>
</comment>
<reference evidence="1" key="1">
    <citation type="journal article" date="2014" name="Int. J. Syst. Evol. Microbiol.">
        <title>Complete genome sequence of Corynebacterium casei LMG S-19264T (=DSM 44701T), isolated from a smear-ripened cheese.</title>
        <authorList>
            <consortium name="US DOE Joint Genome Institute (JGI-PGF)"/>
            <person name="Walter F."/>
            <person name="Albersmeier A."/>
            <person name="Kalinowski J."/>
            <person name="Ruckert C."/>
        </authorList>
    </citation>
    <scope>NUCLEOTIDE SEQUENCE</scope>
    <source>
        <strain evidence="1">JCM 19831</strain>
    </source>
</reference>
<dbReference type="AlphaFoldDB" id="A0A917TJC1"/>
<evidence type="ECO:0000313" key="1">
    <source>
        <dbReference type="EMBL" id="GGM22923.1"/>
    </source>
</evidence>